<dbReference type="PROSITE" id="PS50893">
    <property type="entry name" value="ABC_TRANSPORTER_2"/>
    <property type="match status" value="1"/>
</dbReference>
<dbReference type="InterPro" id="IPR003439">
    <property type="entry name" value="ABC_transporter-like_ATP-bd"/>
</dbReference>
<sequence>MGSWTTPFKQPKLNLNQKNEDLQDSSTQNKRADDWKGTLIRIWRYLAKRKKGLYFVVLMVLISSILALAGPFVVGMSIDQVVYDGDTSGLFAVLILLAVIYLLHSLSVFLQHFVMVRVAQDTVYRLRTGLFHHLHKLPITFFDQRRHGELMSRVTNDMDNISNTLNSSVIQIFASVLTLVGTLTVMIYLSPLLTLISLVIVPMMYIGMKWITSRTGQLFKLQQRHLGELNGYVQESMSGQKIIKSFSQEERVIEGFTTRNQELRLAGFWAQTISGFIPKLMNMLNNFSFAIIAGIGGIFAYNGMITIGVIVIFAEYTRQFTRPLNDLANQFNTLLSAIAGAERVFRIMDEEDEISTESGKEDAGSITGEVIFKDVSFEYEGDQDTLSNISFTAKSGETTAIVGPTGAGKTTLISLLSRFYDPVEGIVEIDGRDMTAIKRESLRNEMAFVLQDSYLFQGTIRENIRYGQLTASDEDVVAAAKEANAHSFIMKFPDGYDTLIDGEGGGISQGQKQLLSIARALLRDPAILILDEATSSIDTVTEINIQEALKRLMNGRTSFVIAHRLNTIRQADQILVLHEGELLESGTHAELINRGGFYADLVQAQQEKQIV</sequence>
<dbReference type="FunFam" id="3.40.50.300:FF:000287">
    <property type="entry name" value="Multidrug ABC transporter ATP-binding protein"/>
    <property type="match status" value="1"/>
</dbReference>
<keyword evidence="3" id="KW-1003">Cell membrane</keyword>
<dbReference type="PANTHER" id="PTHR43394:SF1">
    <property type="entry name" value="ATP-BINDING CASSETTE SUB-FAMILY B MEMBER 10, MITOCHONDRIAL"/>
    <property type="match status" value="1"/>
</dbReference>
<keyword evidence="8 9" id="KW-0472">Membrane</keyword>
<feature type="transmembrane region" description="Helical" evidence="9">
    <location>
        <begin position="90"/>
        <end position="110"/>
    </location>
</feature>
<dbReference type="FunFam" id="1.20.1560.10:FF:000011">
    <property type="entry name" value="Multidrug ABC transporter ATP-binding protein"/>
    <property type="match status" value="1"/>
</dbReference>
<dbReference type="OrthoDB" id="9770415at2"/>
<dbReference type="InterPro" id="IPR011527">
    <property type="entry name" value="ABC1_TM_dom"/>
</dbReference>
<dbReference type="EMBL" id="CP012502">
    <property type="protein sequence ID" value="AOM83721.1"/>
    <property type="molecule type" value="Genomic_DNA"/>
</dbReference>
<dbReference type="SUPFAM" id="SSF90123">
    <property type="entry name" value="ABC transporter transmembrane region"/>
    <property type="match status" value="1"/>
</dbReference>
<dbReference type="InterPro" id="IPR003593">
    <property type="entry name" value="AAA+_ATPase"/>
</dbReference>
<dbReference type="SMART" id="SM00382">
    <property type="entry name" value="AAA"/>
    <property type="match status" value="1"/>
</dbReference>
<evidence type="ECO:0000259" key="11">
    <source>
        <dbReference type="PROSITE" id="PS50929"/>
    </source>
</evidence>
<dbReference type="STRING" id="632773.BBEV_2380"/>
<dbReference type="KEGG" id="bbev:BBEV_2380"/>
<dbReference type="PANTHER" id="PTHR43394">
    <property type="entry name" value="ATP-DEPENDENT PERMEASE MDL1, MITOCHONDRIAL"/>
    <property type="match status" value="1"/>
</dbReference>
<dbReference type="Pfam" id="PF00664">
    <property type="entry name" value="ABC_membrane"/>
    <property type="match status" value="1"/>
</dbReference>
<evidence type="ECO:0000313" key="12">
    <source>
        <dbReference type="EMBL" id="AOM83721.1"/>
    </source>
</evidence>
<dbReference type="GO" id="GO:0005886">
    <property type="term" value="C:plasma membrane"/>
    <property type="evidence" value="ECO:0007669"/>
    <property type="project" value="UniProtKB-SubCell"/>
</dbReference>
<dbReference type="GO" id="GO:0005524">
    <property type="term" value="F:ATP binding"/>
    <property type="evidence" value="ECO:0007669"/>
    <property type="project" value="UniProtKB-KW"/>
</dbReference>
<dbReference type="GO" id="GO:0016887">
    <property type="term" value="F:ATP hydrolysis activity"/>
    <property type="evidence" value="ECO:0007669"/>
    <property type="project" value="InterPro"/>
</dbReference>
<dbReference type="Proteomes" id="UP000094463">
    <property type="component" value="Chromosome"/>
</dbReference>
<dbReference type="InterPro" id="IPR017871">
    <property type="entry name" value="ABC_transporter-like_CS"/>
</dbReference>
<dbReference type="CDD" id="cd03254">
    <property type="entry name" value="ABCC_Glucan_exporter_like"/>
    <property type="match status" value="1"/>
</dbReference>
<dbReference type="GO" id="GO:0015421">
    <property type="term" value="F:ABC-type oligopeptide transporter activity"/>
    <property type="evidence" value="ECO:0007669"/>
    <property type="project" value="TreeGrafter"/>
</dbReference>
<reference evidence="12 13" key="1">
    <citation type="submission" date="2015-08" db="EMBL/GenBank/DDBJ databases">
        <title>The complete genome sequence of Bacillus beveridgei MLTeJB.</title>
        <authorList>
            <person name="Hanson T.E."/>
            <person name="Mesa C."/>
            <person name="Basesman S.M."/>
            <person name="Oremland R.S."/>
        </authorList>
    </citation>
    <scope>NUCLEOTIDE SEQUENCE [LARGE SCALE GENOMIC DNA]</scope>
    <source>
        <strain evidence="12 13">MLTeJB</strain>
    </source>
</reference>
<evidence type="ECO:0000256" key="4">
    <source>
        <dbReference type="ARBA" id="ARBA00022692"/>
    </source>
</evidence>
<evidence type="ECO:0000256" key="5">
    <source>
        <dbReference type="ARBA" id="ARBA00022741"/>
    </source>
</evidence>
<dbReference type="PROSITE" id="PS00211">
    <property type="entry name" value="ABC_TRANSPORTER_1"/>
    <property type="match status" value="1"/>
</dbReference>
<feature type="transmembrane region" description="Helical" evidence="9">
    <location>
        <begin position="53"/>
        <end position="78"/>
    </location>
</feature>
<dbReference type="PROSITE" id="PS50929">
    <property type="entry name" value="ABC_TM1F"/>
    <property type="match status" value="1"/>
</dbReference>
<gene>
    <name evidence="12" type="primary">yfiC</name>
    <name evidence="12" type="ORF">BBEV_2380</name>
</gene>
<evidence type="ECO:0000256" key="6">
    <source>
        <dbReference type="ARBA" id="ARBA00022840"/>
    </source>
</evidence>
<dbReference type="Gene3D" id="3.40.50.300">
    <property type="entry name" value="P-loop containing nucleotide triphosphate hydrolases"/>
    <property type="match status" value="1"/>
</dbReference>
<dbReference type="RefSeq" id="WP_069365673.1">
    <property type="nucleotide sequence ID" value="NZ_CP012502.1"/>
</dbReference>
<keyword evidence="2" id="KW-0813">Transport</keyword>
<keyword evidence="13" id="KW-1185">Reference proteome</keyword>
<feature type="domain" description="ABC transporter" evidence="10">
    <location>
        <begin position="370"/>
        <end position="604"/>
    </location>
</feature>
<organism evidence="12 13">
    <name type="scientific">Salisediminibacterium beveridgei</name>
    <dbReference type="NCBI Taxonomy" id="632773"/>
    <lineage>
        <taxon>Bacteria</taxon>
        <taxon>Bacillati</taxon>
        <taxon>Bacillota</taxon>
        <taxon>Bacilli</taxon>
        <taxon>Bacillales</taxon>
        <taxon>Bacillaceae</taxon>
        <taxon>Salisediminibacterium</taxon>
    </lineage>
</organism>
<comment type="subcellular location">
    <subcellularLocation>
        <location evidence="1">Cell membrane</location>
        <topology evidence="1">Multi-pass membrane protein</topology>
    </subcellularLocation>
</comment>
<dbReference type="Pfam" id="PF00005">
    <property type="entry name" value="ABC_tran"/>
    <property type="match status" value="1"/>
</dbReference>
<feature type="transmembrane region" description="Helical" evidence="9">
    <location>
        <begin position="289"/>
        <end position="314"/>
    </location>
</feature>
<protein>
    <submittedName>
        <fullName evidence="12">Putative ABC transporter ATP-binding protein YfiC</fullName>
    </submittedName>
</protein>
<evidence type="ECO:0000256" key="2">
    <source>
        <dbReference type="ARBA" id="ARBA00022448"/>
    </source>
</evidence>
<accession>A0A1D7QXH7</accession>
<dbReference type="InterPro" id="IPR036640">
    <property type="entry name" value="ABC1_TM_sf"/>
</dbReference>
<dbReference type="InterPro" id="IPR039421">
    <property type="entry name" value="Type_1_exporter"/>
</dbReference>
<evidence type="ECO:0000256" key="1">
    <source>
        <dbReference type="ARBA" id="ARBA00004651"/>
    </source>
</evidence>
<evidence type="ECO:0000259" key="10">
    <source>
        <dbReference type="PROSITE" id="PS50893"/>
    </source>
</evidence>
<evidence type="ECO:0000256" key="7">
    <source>
        <dbReference type="ARBA" id="ARBA00022989"/>
    </source>
</evidence>
<feature type="transmembrane region" description="Helical" evidence="9">
    <location>
        <begin position="168"/>
        <end position="189"/>
    </location>
</feature>
<dbReference type="Gene3D" id="1.20.1560.10">
    <property type="entry name" value="ABC transporter type 1, transmembrane domain"/>
    <property type="match status" value="1"/>
</dbReference>
<keyword evidence="5" id="KW-0547">Nucleotide-binding</keyword>
<evidence type="ECO:0000256" key="3">
    <source>
        <dbReference type="ARBA" id="ARBA00022475"/>
    </source>
</evidence>
<dbReference type="PATRIC" id="fig|632773.3.peg.2485"/>
<evidence type="ECO:0000256" key="8">
    <source>
        <dbReference type="ARBA" id="ARBA00023136"/>
    </source>
</evidence>
<dbReference type="InterPro" id="IPR027417">
    <property type="entry name" value="P-loop_NTPase"/>
</dbReference>
<dbReference type="SUPFAM" id="SSF52540">
    <property type="entry name" value="P-loop containing nucleoside triphosphate hydrolases"/>
    <property type="match status" value="1"/>
</dbReference>
<keyword evidence="6 12" id="KW-0067">ATP-binding</keyword>
<proteinExistence type="predicted"/>
<keyword evidence="7 9" id="KW-1133">Transmembrane helix</keyword>
<evidence type="ECO:0000313" key="13">
    <source>
        <dbReference type="Proteomes" id="UP000094463"/>
    </source>
</evidence>
<evidence type="ECO:0000256" key="9">
    <source>
        <dbReference type="SAM" id="Phobius"/>
    </source>
</evidence>
<feature type="domain" description="ABC transmembrane type-1" evidence="11">
    <location>
        <begin position="55"/>
        <end position="336"/>
    </location>
</feature>
<dbReference type="AlphaFoldDB" id="A0A1D7QXH7"/>
<keyword evidence="4 9" id="KW-0812">Transmembrane</keyword>
<name>A0A1D7QXH7_9BACI</name>
<feature type="transmembrane region" description="Helical" evidence="9">
    <location>
        <begin position="195"/>
        <end position="212"/>
    </location>
</feature>
<dbReference type="CDD" id="cd18547">
    <property type="entry name" value="ABC_6TM_Tm288_like"/>
    <property type="match status" value="1"/>
</dbReference>